<dbReference type="PRINTS" id="PR00368">
    <property type="entry name" value="FADPNR"/>
</dbReference>
<keyword evidence="4" id="KW-0274">FAD</keyword>
<dbReference type="PRINTS" id="PR00411">
    <property type="entry name" value="PNDRDTASEI"/>
</dbReference>
<keyword evidence="5" id="KW-0809">Transit peptide</keyword>
<protein>
    <recommendedName>
        <fullName evidence="2">NADH:ubiquinone reductase (non-electrogenic)</fullName>
        <ecNumber evidence="2">1.6.5.9</ecNumber>
    </recommendedName>
</protein>
<dbReference type="Pfam" id="PF22366">
    <property type="entry name" value="NDH2_C"/>
    <property type="match status" value="1"/>
</dbReference>
<dbReference type="InterPro" id="IPR036188">
    <property type="entry name" value="FAD/NAD-bd_sf"/>
</dbReference>
<evidence type="ECO:0000259" key="10">
    <source>
        <dbReference type="Pfam" id="PF07992"/>
    </source>
</evidence>
<sequence length="434" mass="47316">MDKHVQGTPPRVVIVGGGFGGLETAKRLKRSGVQVTLVDKRNYHLFQPLLYQVATGGLSPANIATPLRSILRRQKNCQVIMAEVVDFDVAQQKLYLADGQIDYDFLIVSAGATHSYFGNDAWEPMAPGLKTLQDATEIRRRIYSAFEAAERELDPARREALMTFVVVGGGPTGVELAGALAEIAGHTLKHDFRQINPQDAKILLVEAAEHVLAHYPAELCSRAEAKIRSLGIQVLTQTKVTDVRPEQVHLSGPTGESVIATQNVVWAAGVRGNPLGQKLAQTCQVELDRAGRVPVSASLRVEGQENVFVIGDLANCPGPNGRPLPGLAPVAIQQGRYVANAIASQIAGKAVSEPFSYYDRGSMATIGRAAAVAQIGKRQFCGLLAWIMWLTIHLMLIVQFQNRVLILMQWAWNYITFNRSARLIIEDRTPKTSG</sequence>
<feature type="transmembrane region" description="Helical" evidence="9">
    <location>
        <begin position="383"/>
        <end position="400"/>
    </location>
</feature>
<evidence type="ECO:0000256" key="2">
    <source>
        <dbReference type="ARBA" id="ARBA00012637"/>
    </source>
</evidence>
<dbReference type="PANTHER" id="PTHR43706:SF47">
    <property type="entry name" value="EXTERNAL NADH-UBIQUINONE OXIDOREDUCTASE 1, MITOCHONDRIAL-RELATED"/>
    <property type="match status" value="1"/>
</dbReference>
<proteinExistence type="inferred from homology"/>
<evidence type="ECO:0000313" key="13">
    <source>
        <dbReference type="Proteomes" id="UP000318017"/>
    </source>
</evidence>
<comment type="catalytic activity">
    <reaction evidence="8">
        <text>a quinone + NADH + H(+) = a quinol + NAD(+)</text>
        <dbReference type="Rhea" id="RHEA:46160"/>
        <dbReference type="ChEBI" id="CHEBI:15378"/>
        <dbReference type="ChEBI" id="CHEBI:24646"/>
        <dbReference type="ChEBI" id="CHEBI:57540"/>
        <dbReference type="ChEBI" id="CHEBI:57945"/>
        <dbReference type="ChEBI" id="CHEBI:132124"/>
        <dbReference type="EC" id="1.6.5.9"/>
    </reaction>
</comment>
<dbReference type="Pfam" id="PF07992">
    <property type="entry name" value="Pyr_redox_2"/>
    <property type="match status" value="1"/>
</dbReference>
<reference evidence="12 13" key="1">
    <citation type="submission" date="2019-02" db="EMBL/GenBank/DDBJ databases">
        <title>Deep-cultivation of Planctomycetes and their phenomic and genomic characterization uncovers novel biology.</title>
        <authorList>
            <person name="Wiegand S."/>
            <person name="Jogler M."/>
            <person name="Boedeker C."/>
            <person name="Pinto D."/>
            <person name="Vollmers J."/>
            <person name="Rivas-Marin E."/>
            <person name="Kohn T."/>
            <person name="Peeters S.H."/>
            <person name="Heuer A."/>
            <person name="Rast P."/>
            <person name="Oberbeckmann S."/>
            <person name="Bunk B."/>
            <person name="Jeske O."/>
            <person name="Meyerdierks A."/>
            <person name="Storesund J.E."/>
            <person name="Kallscheuer N."/>
            <person name="Luecker S."/>
            <person name="Lage O.M."/>
            <person name="Pohl T."/>
            <person name="Merkel B.J."/>
            <person name="Hornburger P."/>
            <person name="Mueller R.-W."/>
            <person name="Bruemmer F."/>
            <person name="Labrenz M."/>
            <person name="Spormann A.M."/>
            <person name="Op den Camp H."/>
            <person name="Overmann J."/>
            <person name="Amann R."/>
            <person name="Jetten M.S.M."/>
            <person name="Mascher T."/>
            <person name="Medema M.H."/>
            <person name="Devos D.P."/>
            <person name="Kaster A.-K."/>
            <person name="Ovreas L."/>
            <person name="Rohde M."/>
            <person name="Galperin M.Y."/>
            <person name="Jogler C."/>
        </authorList>
    </citation>
    <scope>NUCLEOTIDE SEQUENCE [LARGE SCALE GENOMIC DNA]</scope>
    <source>
        <strain evidence="12 13">Q31a</strain>
    </source>
</reference>
<evidence type="ECO:0000256" key="1">
    <source>
        <dbReference type="ARBA" id="ARBA00005272"/>
    </source>
</evidence>
<dbReference type="AlphaFoldDB" id="A0A518G7A7"/>
<evidence type="ECO:0000256" key="9">
    <source>
        <dbReference type="SAM" id="Phobius"/>
    </source>
</evidence>
<feature type="domain" description="External alternative NADH-ubiquinone oxidoreductase-like C-terminal" evidence="11">
    <location>
        <begin position="360"/>
        <end position="415"/>
    </location>
</feature>
<dbReference type="InterPro" id="IPR045024">
    <property type="entry name" value="NDH-2"/>
</dbReference>
<dbReference type="PANTHER" id="PTHR43706">
    <property type="entry name" value="NADH DEHYDROGENASE"/>
    <property type="match status" value="1"/>
</dbReference>
<dbReference type="EMBL" id="CP036298">
    <property type="protein sequence ID" value="QDV24472.1"/>
    <property type="molecule type" value="Genomic_DNA"/>
</dbReference>
<evidence type="ECO:0000256" key="3">
    <source>
        <dbReference type="ARBA" id="ARBA00022630"/>
    </source>
</evidence>
<organism evidence="12 13">
    <name type="scientific">Aureliella helgolandensis</name>
    <dbReference type="NCBI Taxonomy" id="2527968"/>
    <lineage>
        <taxon>Bacteria</taxon>
        <taxon>Pseudomonadati</taxon>
        <taxon>Planctomycetota</taxon>
        <taxon>Planctomycetia</taxon>
        <taxon>Pirellulales</taxon>
        <taxon>Pirellulaceae</taxon>
        <taxon>Aureliella</taxon>
    </lineage>
</organism>
<dbReference type="Proteomes" id="UP000318017">
    <property type="component" value="Chromosome"/>
</dbReference>
<evidence type="ECO:0000259" key="11">
    <source>
        <dbReference type="Pfam" id="PF22366"/>
    </source>
</evidence>
<keyword evidence="9" id="KW-1133">Transmembrane helix</keyword>
<dbReference type="KEGG" id="ahel:Q31a_27900"/>
<keyword evidence="9" id="KW-0812">Transmembrane</keyword>
<dbReference type="Gene3D" id="3.50.50.100">
    <property type="match status" value="1"/>
</dbReference>
<keyword evidence="6 12" id="KW-0560">Oxidoreductase</keyword>
<keyword evidence="13" id="KW-1185">Reference proteome</keyword>
<accession>A0A518G7A7</accession>
<keyword evidence="3" id="KW-0285">Flavoprotein</keyword>
<name>A0A518G7A7_9BACT</name>
<evidence type="ECO:0000256" key="7">
    <source>
        <dbReference type="ARBA" id="ARBA00023027"/>
    </source>
</evidence>
<dbReference type="RefSeq" id="WP_231691177.1">
    <property type="nucleotide sequence ID" value="NZ_CP036298.1"/>
</dbReference>
<dbReference type="InterPro" id="IPR023753">
    <property type="entry name" value="FAD/NAD-binding_dom"/>
</dbReference>
<dbReference type="GO" id="GO:0050136">
    <property type="term" value="F:NADH dehydrogenase (quinone) (non-electrogenic) activity"/>
    <property type="evidence" value="ECO:0007669"/>
    <property type="project" value="UniProtKB-EC"/>
</dbReference>
<dbReference type="EC" id="1.6.5.9" evidence="2"/>
<dbReference type="SUPFAM" id="SSF51905">
    <property type="entry name" value="FAD/NAD(P)-binding domain"/>
    <property type="match status" value="1"/>
</dbReference>
<evidence type="ECO:0000256" key="6">
    <source>
        <dbReference type="ARBA" id="ARBA00023002"/>
    </source>
</evidence>
<evidence type="ECO:0000256" key="5">
    <source>
        <dbReference type="ARBA" id="ARBA00022946"/>
    </source>
</evidence>
<keyword evidence="9" id="KW-0472">Membrane</keyword>
<keyword evidence="7" id="KW-0520">NAD</keyword>
<dbReference type="InterPro" id="IPR054585">
    <property type="entry name" value="NDH2-like_C"/>
</dbReference>
<evidence type="ECO:0000256" key="4">
    <source>
        <dbReference type="ARBA" id="ARBA00022827"/>
    </source>
</evidence>
<feature type="domain" description="FAD/NAD(P)-binding" evidence="10">
    <location>
        <begin position="11"/>
        <end position="335"/>
    </location>
</feature>
<evidence type="ECO:0000256" key="8">
    <source>
        <dbReference type="ARBA" id="ARBA00047599"/>
    </source>
</evidence>
<gene>
    <name evidence="12" type="primary">yjlD_1</name>
    <name evidence="12" type="ORF">Q31a_27900</name>
</gene>
<evidence type="ECO:0000313" key="12">
    <source>
        <dbReference type="EMBL" id="QDV24472.1"/>
    </source>
</evidence>
<comment type="similarity">
    <text evidence="1">Belongs to the NADH dehydrogenase family.</text>
</comment>